<dbReference type="InterPro" id="IPR018816">
    <property type="entry name" value="Cactin_central"/>
</dbReference>
<feature type="domain" description="Splicing factor cactin central" evidence="5">
    <location>
        <begin position="189"/>
        <end position="385"/>
    </location>
</feature>
<name>A0A085NJF0_9BILA</name>
<dbReference type="EMBL" id="KL367494">
    <property type="protein sequence ID" value="KFD69596.1"/>
    <property type="molecule type" value="Genomic_DNA"/>
</dbReference>
<evidence type="ECO:0000313" key="6">
    <source>
        <dbReference type="EMBL" id="KFD69596.1"/>
    </source>
</evidence>
<feature type="compositionally biased region" description="Polar residues" evidence="3">
    <location>
        <begin position="416"/>
        <end position="429"/>
    </location>
</feature>
<feature type="compositionally biased region" description="Basic and acidic residues" evidence="3">
    <location>
        <begin position="1"/>
        <end position="12"/>
    </location>
</feature>
<dbReference type="Proteomes" id="UP000030758">
    <property type="component" value="Unassembled WGS sequence"/>
</dbReference>
<dbReference type="SMART" id="SM01050">
    <property type="entry name" value="CactinC_cactus"/>
    <property type="match status" value="1"/>
</dbReference>
<evidence type="ECO:0000259" key="4">
    <source>
        <dbReference type="Pfam" id="PF09732"/>
    </source>
</evidence>
<feature type="region of interest" description="Disordered" evidence="3">
    <location>
        <begin position="412"/>
        <end position="434"/>
    </location>
</feature>
<dbReference type="PANTHER" id="PTHR21737">
    <property type="entry name" value="POLYGLUTAMINE BINDING PROTEIN 1/MARVEL MEMBRANE-ASSOCIATING DOMAIN CONTAINING 3"/>
    <property type="match status" value="1"/>
</dbReference>
<protein>
    <recommendedName>
        <fullName evidence="2">Splicing factor Cactin</fullName>
    </recommendedName>
</protein>
<proteinExistence type="inferred from homology"/>
<evidence type="ECO:0000259" key="5">
    <source>
        <dbReference type="Pfam" id="PF10312"/>
    </source>
</evidence>
<comment type="similarity">
    <text evidence="1">Belongs to the CACTIN family.</text>
</comment>
<feature type="domain" description="Splicing factor Cactin C-terminal" evidence="4">
    <location>
        <begin position="528"/>
        <end position="663"/>
    </location>
</feature>
<evidence type="ECO:0000256" key="1">
    <source>
        <dbReference type="ARBA" id="ARBA00006895"/>
    </source>
</evidence>
<dbReference type="Pfam" id="PF10312">
    <property type="entry name" value="Cactin_mid"/>
    <property type="match status" value="1"/>
</dbReference>
<dbReference type="Pfam" id="PF09732">
    <property type="entry name" value="CactinC_cactus"/>
    <property type="match status" value="1"/>
</dbReference>
<dbReference type="InterPro" id="IPR019134">
    <property type="entry name" value="Cactin_C"/>
</dbReference>
<reference evidence="6" key="1">
    <citation type="journal article" date="2014" name="Nat. Genet.">
        <title>Genome and transcriptome of the porcine whipworm Trichuris suis.</title>
        <authorList>
            <person name="Jex A.R."/>
            <person name="Nejsum P."/>
            <person name="Schwarz E.M."/>
            <person name="Hu L."/>
            <person name="Young N.D."/>
            <person name="Hall R.S."/>
            <person name="Korhonen P.K."/>
            <person name="Liao S."/>
            <person name="Thamsborg S."/>
            <person name="Xia J."/>
            <person name="Xu P."/>
            <person name="Wang S."/>
            <person name="Scheerlinck J.P."/>
            <person name="Hofmann A."/>
            <person name="Sternberg P.W."/>
            <person name="Wang J."/>
            <person name="Gasser R.B."/>
        </authorList>
    </citation>
    <scope>NUCLEOTIDE SEQUENCE [LARGE SCALE GENOMIC DNA]</scope>
    <source>
        <strain evidence="6">DCEP-RM93F</strain>
    </source>
</reference>
<evidence type="ECO:0000256" key="3">
    <source>
        <dbReference type="SAM" id="MobiDB-lite"/>
    </source>
</evidence>
<sequence length="663" mass="77082">MEMATKRGEGHSHSSSRKHKDKKHKEQKSSKHHSGPKLLEKPSSNNRELTEAGASKEFYELLEKMRKQTKERKRRRKELLKSVETAAEKRARRLAKKKAKQLKHSFELGWPGEYMGYSNDDNPYGDPELTHPFVWEKKLEKEGLVNISDAELASRSRQVLEANRIQLEKIKMDRLMRDKLKSDAEMMRRDRDGQQNFHWTEQEARFHLEQAPRAIDYLAAYVYCLMEGEDWVDDDYLFSEPQTYCENLSLSDCEDLVEDIDVYKRLQEGAYDQFWNNILVVVHDRRKQEAVKSGSYFNFISSLESWENCTCLGLAPDSRQAVSSAVMGDIEKIFEGKAVEQLIELEAHVVAKIDSAEDGLDIAYWELLLSLLRVRIAVTQLHQLHEKLAETNGDRMICQIKAEPTGGREIKLEQGAGQTPGPSCSTGNPTRKFRPWSELENRTTDDEMIQAYREGGYSPVYVSKDSLPAQARIVRPKKEVPKFTESNISSAEKESIEAFENIARKGMGEDEATFAVEHPVEQQDVMRWSDRFLPRKPRYFNRVHTGFEWNKYNQTHYDLDNPPPKIVQGYKFNVFYPDLLDPTPPKFTIIPCKDDSDFCIIKFHAGPPYEASCLLSYATADVDVAFKIVKREWEISQKKGYRCIFQNGIFQLWFQFKKYRYRR</sequence>
<dbReference type="AlphaFoldDB" id="A0A085NJF0"/>
<dbReference type="PANTHER" id="PTHR21737:SF4">
    <property type="entry name" value="SPLICING FACTOR CACTIN"/>
    <property type="match status" value="1"/>
</dbReference>
<organism evidence="6">
    <name type="scientific">Trichuris suis</name>
    <name type="common">pig whipworm</name>
    <dbReference type="NCBI Taxonomy" id="68888"/>
    <lineage>
        <taxon>Eukaryota</taxon>
        <taxon>Metazoa</taxon>
        <taxon>Ecdysozoa</taxon>
        <taxon>Nematoda</taxon>
        <taxon>Enoplea</taxon>
        <taxon>Dorylaimia</taxon>
        <taxon>Trichinellida</taxon>
        <taxon>Trichuridae</taxon>
        <taxon>Trichuris</taxon>
    </lineage>
</organism>
<gene>
    <name evidence="6" type="ORF">M514_01961</name>
</gene>
<dbReference type="GO" id="GO:0045292">
    <property type="term" value="P:mRNA cis splicing, via spliceosome"/>
    <property type="evidence" value="ECO:0007669"/>
    <property type="project" value="TreeGrafter"/>
</dbReference>
<dbReference type="GO" id="GO:0005737">
    <property type="term" value="C:cytoplasm"/>
    <property type="evidence" value="ECO:0007669"/>
    <property type="project" value="TreeGrafter"/>
</dbReference>
<feature type="compositionally biased region" description="Basic residues" evidence="3">
    <location>
        <begin position="14"/>
        <end position="35"/>
    </location>
</feature>
<dbReference type="GO" id="GO:0005681">
    <property type="term" value="C:spliceosomal complex"/>
    <property type="evidence" value="ECO:0007669"/>
    <property type="project" value="TreeGrafter"/>
</dbReference>
<accession>A0A085NJF0</accession>
<evidence type="ECO:0000256" key="2">
    <source>
        <dbReference type="ARBA" id="ARBA00034534"/>
    </source>
</evidence>
<feature type="region of interest" description="Disordered" evidence="3">
    <location>
        <begin position="1"/>
        <end position="58"/>
    </location>
</feature>